<comment type="catalytic activity">
    <reaction evidence="6">
        <text>Exonucleolytic cleavage that removes extra residues from the 3'-terminus of tRNA to produce 5'-mononucleotides.</text>
        <dbReference type="EC" id="3.1.13.5"/>
    </reaction>
</comment>
<dbReference type="EC" id="3.1.13.5" evidence="6"/>
<dbReference type="InterPro" id="IPR051086">
    <property type="entry name" value="RNase_D-like"/>
</dbReference>
<dbReference type="Pfam" id="PF21293">
    <property type="entry name" value="RNAseD_HRDC_C"/>
    <property type="match status" value="1"/>
</dbReference>
<dbReference type="CDD" id="cd06142">
    <property type="entry name" value="RNaseD_exo"/>
    <property type="match status" value="1"/>
</dbReference>
<comment type="subcellular location">
    <subcellularLocation>
        <location evidence="6">Cytoplasm</location>
    </subcellularLocation>
</comment>
<comment type="cofactor">
    <cofactor evidence="6">
        <name>a divalent metal cation</name>
        <dbReference type="ChEBI" id="CHEBI:60240"/>
    </cofactor>
</comment>
<evidence type="ECO:0000256" key="6">
    <source>
        <dbReference type="HAMAP-Rule" id="MF_01899"/>
    </source>
</evidence>
<dbReference type="AlphaFoldDB" id="A0A244CS93"/>
<dbReference type="InterPro" id="IPR044876">
    <property type="entry name" value="HRDC_dom_sf"/>
</dbReference>
<dbReference type="Pfam" id="PF01612">
    <property type="entry name" value="DNA_pol_A_exo1"/>
    <property type="match status" value="1"/>
</dbReference>
<dbReference type="GO" id="GO:0008408">
    <property type="term" value="F:3'-5' exonuclease activity"/>
    <property type="evidence" value="ECO:0007669"/>
    <property type="project" value="InterPro"/>
</dbReference>
<evidence type="ECO:0000256" key="1">
    <source>
        <dbReference type="ARBA" id="ARBA00022490"/>
    </source>
</evidence>
<dbReference type="InterPro" id="IPR002562">
    <property type="entry name" value="3'-5'_exonuclease_dom"/>
</dbReference>
<dbReference type="GO" id="GO:0033890">
    <property type="term" value="F:ribonuclease D activity"/>
    <property type="evidence" value="ECO:0007669"/>
    <property type="project" value="UniProtKB-UniRule"/>
</dbReference>
<dbReference type="InterPro" id="IPR048579">
    <property type="entry name" value="RNAseD_HRDC_C"/>
</dbReference>
<keyword evidence="1 6" id="KW-0963">Cytoplasm</keyword>
<evidence type="ECO:0000313" key="9">
    <source>
        <dbReference type="Proteomes" id="UP000194841"/>
    </source>
</evidence>
<dbReference type="InterPro" id="IPR006292">
    <property type="entry name" value="RNase_D"/>
</dbReference>
<dbReference type="InterPro" id="IPR002121">
    <property type="entry name" value="HRDC_dom"/>
</dbReference>
<evidence type="ECO:0000256" key="4">
    <source>
        <dbReference type="ARBA" id="ARBA00022801"/>
    </source>
</evidence>
<dbReference type="EMBL" id="MWPV01000002">
    <property type="protein sequence ID" value="OUL58109.1"/>
    <property type="molecule type" value="Genomic_DNA"/>
</dbReference>
<accession>A0A244CS93</accession>
<evidence type="ECO:0000256" key="3">
    <source>
        <dbReference type="ARBA" id="ARBA00022722"/>
    </source>
</evidence>
<dbReference type="GO" id="GO:0042780">
    <property type="term" value="P:tRNA 3'-end processing"/>
    <property type="evidence" value="ECO:0007669"/>
    <property type="project" value="UniProtKB-UniRule"/>
</dbReference>
<dbReference type="GO" id="GO:0000166">
    <property type="term" value="F:nucleotide binding"/>
    <property type="evidence" value="ECO:0007669"/>
    <property type="project" value="InterPro"/>
</dbReference>
<dbReference type="InterPro" id="IPR012337">
    <property type="entry name" value="RNaseH-like_sf"/>
</dbReference>
<dbReference type="SMART" id="SM00474">
    <property type="entry name" value="35EXOc"/>
    <property type="match status" value="1"/>
</dbReference>
<comment type="caution">
    <text evidence="8">The sequence shown here is derived from an EMBL/GenBank/DDBJ whole genome shotgun (WGS) entry which is preliminary data.</text>
</comment>
<feature type="domain" description="HRDC" evidence="7">
    <location>
        <begin position="210"/>
        <end position="290"/>
    </location>
</feature>
<proteinExistence type="inferred from homology"/>
<dbReference type="InterPro" id="IPR036397">
    <property type="entry name" value="RNaseH_sf"/>
</dbReference>
<dbReference type="SMART" id="SM00341">
    <property type="entry name" value="HRDC"/>
    <property type="match status" value="1"/>
</dbReference>
<dbReference type="Proteomes" id="UP000194841">
    <property type="component" value="Unassembled WGS sequence"/>
</dbReference>
<keyword evidence="4 6" id="KW-0378">Hydrolase</keyword>
<evidence type="ECO:0000259" key="7">
    <source>
        <dbReference type="PROSITE" id="PS50967"/>
    </source>
</evidence>
<dbReference type="RefSeq" id="WP_086743415.1">
    <property type="nucleotide sequence ID" value="NZ_MWPV01000002.1"/>
</dbReference>
<sequence length="376" mass="43334">MQYQIITEQSQLDQYLELISKKPILAIDTEFMRRRTLYPEIALIQVFDGEHLALIDPCCELDLSQFWQLMTEQSILKVFHSPSEDVEVCIKHGQCVPSPMFDTQFALSLLGEPNCVGFASMVEKLLSLEIDKSESRTNWLQRPLTPKQLEYAAGDVFYLMPCFELIYQQILARDLLDVVLGESELLVCKRAYQTPDQILYQDIKNAWQLAPSELAILRELAMWRREKARTKNLALGFILKEHTMFEIAKRNPQSLTQLRNVPDIEAMEVNKSGKEIIACVSRGLAVPAADYPEKIKRLIDFPQYKRFAKLIKHKLAKVADSSNIPLDVIASKKQINQFLSWHWKLSEADKQTALMPDLMTGWRKQILGDCLADWDK</sequence>
<comment type="similarity">
    <text evidence="6">Belongs to the RNase D family.</text>
</comment>
<keyword evidence="5 6" id="KW-0269">Exonuclease</keyword>
<dbReference type="Gene3D" id="1.10.150.80">
    <property type="entry name" value="HRDC domain"/>
    <property type="match status" value="2"/>
</dbReference>
<dbReference type="GO" id="GO:0005737">
    <property type="term" value="C:cytoplasm"/>
    <property type="evidence" value="ECO:0007669"/>
    <property type="project" value="UniProtKB-SubCell"/>
</dbReference>
<dbReference type="PANTHER" id="PTHR47649:SF1">
    <property type="entry name" value="RIBONUCLEASE D"/>
    <property type="match status" value="1"/>
</dbReference>
<dbReference type="OrthoDB" id="9800549at2"/>
<keyword evidence="2 6" id="KW-0819">tRNA processing</keyword>
<gene>
    <name evidence="6" type="primary">rnd</name>
    <name evidence="8" type="ORF">B1199_07075</name>
</gene>
<dbReference type="PANTHER" id="PTHR47649">
    <property type="entry name" value="RIBONUCLEASE D"/>
    <property type="match status" value="1"/>
</dbReference>
<organism evidence="8 9">
    <name type="scientific">Pseudoalteromonas ulvae</name>
    <dbReference type="NCBI Taxonomy" id="107327"/>
    <lineage>
        <taxon>Bacteria</taxon>
        <taxon>Pseudomonadati</taxon>
        <taxon>Pseudomonadota</taxon>
        <taxon>Gammaproteobacteria</taxon>
        <taxon>Alteromonadales</taxon>
        <taxon>Pseudoalteromonadaceae</taxon>
        <taxon>Pseudoalteromonas</taxon>
    </lineage>
</organism>
<dbReference type="SUPFAM" id="SSF53098">
    <property type="entry name" value="Ribonuclease H-like"/>
    <property type="match status" value="1"/>
</dbReference>
<keyword evidence="9" id="KW-1185">Reference proteome</keyword>
<dbReference type="PROSITE" id="PS50967">
    <property type="entry name" value="HRDC"/>
    <property type="match status" value="1"/>
</dbReference>
<dbReference type="GO" id="GO:0003676">
    <property type="term" value="F:nucleic acid binding"/>
    <property type="evidence" value="ECO:0007669"/>
    <property type="project" value="InterPro"/>
</dbReference>
<dbReference type="Gene3D" id="3.30.420.10">
    <property type="entry name" value="Ribonuclease H-like superfamily/Ribonuclease H"/>
    <property type="match status" value="1"/>
</dbReference>
<dbReference type="HAMAP" id="MF_01899">
    <property type="entry name" value="RNase_D"/>
    <property type="match status" value="1"/>
</dbReference>
<keyword evidence="3 6" id="KW-0540">Nuclease</keyword>
<reference evidence="8 9" key="1">
    <citation type="submission" date="2017-02" db="EMBL/GenBank/DDBJ databases">
        <title>Pseudoalteromonas ulvae TC14 Genome.</title>
        <authorList>
            <person name="Molmeret M."/>
        </authorList>
    </citation>
    <scope>NUCLEOTIDE SEQUENCE [LARGE SCALE GENOMIC DNA]</scope>
    <source>
        <strain evidence="8">TC14</strain>
    </source>
</reference>
<name>A0A244CS93_PSEDV</name>
<dbReference type="InterPro" id="IPR010997">
    <property type="entry name" value="HRDC-like_sf"/>
</dbReference>
<comment type="function">
    <text evidence="6">Exonuclease involved in the 3' processing of various precursor tRNAs. Initiates hydrolysis at the 3'-terminus of an RNA molecule and releases 5'-mononucleotides.</text>
</comment>
<dbReference type="SUPFAM" id="SSF47819">
    <property type="entry name" value="HRDC-like"/>
    <property type="match status" value="2"/>
</dbReference>
<protein>
    <recommendedName>
        <fullName evidence="6">Ribonuclease D</fullName>
        <shortName evidence="6">RNase D</shortName>
        <ecNumber evidence="6">3.1.13.5</ecNumber>
    </recommendedName>
</protein>
<dbReference type="Pfam" id="PF00570">
    <property type="entry name" value="HRDC"/>
    <property type="match status" value="1"/>
</dbReference>
<evidence type="ECO:0000256" key="2">
    <source>
        <dbReference type="ARBA" id="ARBA00022694"/>
    </source>
</evidence>
<evidence type="ECO:0000256" key="5">
    <source>
        <dbReference type="ARBA" id="ARBA00022839"/>
    </source>
</evidence>
<dbReference type="NCBIfam" id="TIGR01388">
    <property type="entry name" value="rnd"/>
    <property type="match status" value="1"/>
</dbReference>
<evidence type="ECO:0000313" key="8">
    <source>
        <dbReference type="EMBL" id="OUL58109.1"/>
    </source>
</evidence>